<name>A0A1Y3F1L8_9BILA</name>
<sequence length="49" mass="5666">MFLQSQKLYENHKAYIAKPAYLSVCQLQKCTVGCKTWNTGKYPNMATYT</sequence>
<proteinExistence type="predicted"/>
<protein>
    <submittedName>
        <fullName evidence="1">Uncharacterized protein</fullName>
    </submittedName>
</protein>
<gene>
    <name evidence="1" type="ORF">D917_04851</name>
</gene>
<dbReference type="Proteomes" id="UP000243006">
    <property type="component" value="Unassembled WGS sequence"/>
</dbReference>
<dbReference type="EMBL" id="LVZM01000057">
    <property type="protein sequence ID" value="OUC50016.1"/>
    <property type="molecule type" value="Genomic_DNA"/>
</dbReference>
<evidence type="ECO:0000313" key="1">
    <source>
        <dbReference type="EMBL" id="OUC50016.1"/>
    </source>
</evidence>
<dbReference type="AlphaFoldDB" id="A0A1Y3F1L8"/>
<organism evidence="1 2">
    <name type="scientific">Trichinella nativa</name>
    <dbReference type="NCBI Taxonomy" id="6335"/>
    <lineage>
        <taxon>Eukaryota</taxon>
        <taxon>Metazoa</taxon>
        <taxon>Ecdysozoa</taxon>
        <taxon>Nematoda</taxon>
        <taxon>Enoplea</taxon>
        <taxon>Dorylaimia</taxon>
        <taxon>Trichinellida</taxon>
        <taxon>Trichinellidae</taxon>
        <taxon>Trichinella</taxon>
    </lineage>
</organism>
<evidence type="ECO:0000313" key="2">
    <source>
        <dbReference type="Proteomes" id="UP000243006"/>
    </source>
</evidence>
<comment type="caution">
    <text evidence="1">The sequence shown here is derived from an EMBL/GenBank/DDBJ whole genome shotgun (WGS) entry which is preliminary data.</text>
</comment>
<accession>A0A1Y3F1L8</accession>
<reference evidence="1 2" key="1">
    <citation type="submission" date="2015-04" db="EMBL/GenBank/DDBJ databases">
        <title>Draft genome of the roundworm Trichinella nativa.</title>
        <authorList>
            <person name="Mitreva M."/>
        </authorList>
    </citation>
    <scope>NUCLEOTIDE SEQUENCE [LARGE SCALE GENOMIC DNA]</scope>
    <source>
        <strain evidence="1 2">ISS45</strain>
    </source>
</reference>